<dbReference type="Pfam" id="PF00023">
    <property type="entry name" value="Ank"/>
    <property type="match status" value="1"/>
</dbReference>
<dbReference type="InterPro" id="IPR051573">
    <property type="entry name" value="Ankyrin-SOCS_box_domain"/>
</dbReference>
<sequence length="263" mass="28787">MAVPARDNDLDDHQEGEEGLFEEEAEAWEDIENDVLPHLRPIADAAKRGDVDALRLALDNHNGSIDDPIEDGDTVLHLCCLYGSLSCVQLLVDRGANFEAKDEEGAIPLHDACAGGYAEIVQLILNCAGNSTLVKQMLDTTDAEGDTPLHHAARGEHMNVVQLLLTMGASPAKANAYGKVPAELADHGTELRRILEEATTQFVARAYNMASSTKRWEIRGLKVLLLIRRITAQCRDEDVVGEPLELENVWLAFEEANTIVAQD</sequence>
<dbReference type="OrthoDB" id="785942at2759"/>
<evidence type="ECO:0000313" key="7">
    <source>
        <dbReference type="Proteomes" id="UP000636800"/>
    </source>
</evidence>
<protein>
    <submittedName>
        <fullName evidence="6">Uncharacterized protein</fullName>
    </submittedName>
</protein>
<keyword evidence="7" id="KW-1185">Reference proteome</keyword>
<name>A0A835V1X8_VANPL</name>
<evidence type="ECO:0000256" key="4">
    <source>
        <dbReference type="PROSITE-ProRule" id="PRU00023"/>
    </source>
</evidence>
<dbReference type="SMART" id="SM00248">
    <property type="entry name" value="ANK"/>
    <property type="match status" value="4"/>
</dbReference>
<dbReference type="PROSITE" id="PS50297">
    <property type="entry name" value="ANK_REP_REGION"/>
    <property type="match status" value="2"/>
</dbReference>
<feature type="repeat" description="ANK" evidence="4">
    <location>
        <begin position="104"/>
        <end position="136"/>
    </location>
</feature>
<dbReference type="PANTHER" id="PTHR24136:SF15">
    <property type="entry name" value="ANK_REP_REGION DOMAIN-CONTAINING PROTEIN"/>
    <property type="match status" value="1"/>
</dbReference>
<keyword evidence="2" id="KW-0677">Repeat</keyword>
<comment type="caution">
    <text evidence="6">The sequence shown here is derived from an EMBL/GenBank/DDBJ whole genome shotgun (WGS) entry which is preliminary data.</text>
</comment>
<evidence type="ECO:0000256" key="3">
    <source>
        <dbReference type="ARBA" id="ARBA00023043"/>
    </source>
</evidence>
<feature type="compositionally biased region" description="Basic and acidic residues" evidence="5">
    <location>
        <begin position="1"/>
        <end position="13"/>
    </location>
</feature>
<dbReference type="PANTHER" id="PTHR24136">
    <property type="entry name" value="SOWAH (DROSOPHILA) HOMOLOG"/>
    <property type="match status" value="1"/>
</dbReference>
<organism evidence="6 7">
    <name type="scientific">Vanilla planifolia</name>
    <name type="common">Vanilla</name>
    <dbReference type="NCBI Taxonomy" id="51239"/>
    <lineage>
        <taxon>Eukaryota</taxon>
        <taxon>Viridiplantae</taxon>
        <taxon>Streptophyta</taxon>
        <taxon>Embryophyta</taxon>
        <taxon>Tracheophyta</taxon>
        <taxon>Spermatophyta</taxon>
        <taxon>Magnoliopsida</taxon>
        <taxon>Liliopsida</taxon>
        <taxon>Asparagales</taxon>
        <taxon>Orchidaceae</taxon>
        <taxon>Vanilloideae</taxon>
        <taxon>Vanilleae</taxon>
        <taxon>Vanilla</taxon>
    </lineage>
</organism>
<evidence type="ECO:0000313" key="6">
    <source>
        <dbReference type="EMBL" id="KAG0484314.1"/>
    </source>
</evidence>
<dbReference type="GO" id="GO:0045732">
    <property type="term" value="P:positive regulation of protein catabolic process"/>
    <property type="evidence" value="ECO:0007669"/>
    <property type="project" value="TreeGrafter"/>
</dbReference>
<evidence type="ECO:0000256" key="1">
    <source>
        <dbReference type="ARBA" id="ARBA00005949"/>
    </source>
</evidence>
<keyword evidence="3 4" id="KW-0040">ANK repeat</keyword>
<comment type="similarity">
    <text evidence="1">Belongs to the ankyrin SOCS box (ASB) family.</text>
</comment>
<reference evidence="6 7" key="1">
    <citation type="journal article" date="2020" name="Nat. Food">
        <title>A phased Vanilla planifolia genome enables genetic improvement of flavour and production.</title>
        <authorList>
            <person name="Hasing T."/>
            <person name="Tang H."/>
            <person name="Brym M."/>
            <person name="Khazi F."/>
            <person name="Huang T."/>
            <person name="Chambers A.H."/>
        </authorList>
    </citation>
    <scope>NUCLEOTIDE SEQUENCE [LARGE SCALE GENOMIC DNA]</scope>
    <source>
        <tissue evidence="6">Leaf</tissue>
    </source>
</reference>
<dbReference type="Pfam" id="PF12796">
    <property type="entry name" value="Ank_2"/>
    <property type="match status" value="1"/>
</dbReference>
<evidence type="ECO:0000256" key="2">
    <source>
        <dbReference type="ARBA" id="ARBA00022737"/>
    </source>
</evidence>
<accession>A0A835V1X8</accession>
<dbReference type="InterPro" id="IPR002110">
    <property type="entry name" value="Ankyrin_rpt"/>
</dbReference>
<dbReference type="PROSITE" id="PS50088">
    <property type="entry name" value="ANK_REPEAT"/>
    <property type="match status" value="3"/>
</dbReference>
<dbReference type="GO" id="GO:0016567">
    <property type="term" value="P:protein ubiquitination"/>
    <property type="evidence" value="ECO:0007669"/>
    <property type="project" value="TreeGrafter"/>
</dbReference>
<feature type="region of interest" description="Disordered" evidence="5">
    <location>
        <begin position="1"/>
        <end position="20"/>
    </location>
</feature>
<feature type="repeat" description="ANK" evidence="4">
    <location>
        <begin position="144"/>
        <end position="176"/>
    </location>
</feature>
<dbReference type="EMBL" id="JADCNL010000004">
    <property type="protein sequence ID" value="KAG0484314.1"/>
    <property type="molecule type" value="Genomic_DNA"/>
</dbReference>
<dbReference type="Gene3D" id="1.25.40.20">
    <property type="entry name" value="Ankyrin repeat-containing domain"/>
    <property type="match status" value="1"/>
</dbReference>
<dbReference type="AlphaFoldDB" id="A0A835V1X8"/>
<dbReference type="SUPFAM" id="SSF48403">
    <property type="entry name" value="Ankyrin repeat"/>
    <property type="match status" value="1"/>
</dbReference>
<dbReference type="FunFam" id="1.25.40.20:FF:000316">
    <property type="entry name" value="BRCA1-associated RING domain protein 1"/>
    <property type="match status" value="1"/>
</dbReference>
<gene>
    <name evidence="6" type="ORF">HPP92_008393</name>
</gene>
<feature type="repeat" description="ANK" evidence="4">
    <location>
        <begin position="71"/>
        <end position="103"/>
    </location>
</feature>
<proteinExistence type="inferred from homology"/>
<dbReference type="InterPro" id="IPR036770">
    <property type="entry name" value="Ankyrin_rpt-contain_sf"/>
</dbReference>
<dbReference type="Proteomes" id="UP000636800">
    <property type="component" value="Unassembled WGS sequence"/>
</dbReference>
<evidence type="ECO:0000256" key="5">
    <source>
        <dbReference type="SAM" id="MobiDB-lite"/>
    </source>
</evidence>